<evidence type="ECO:0000256" key="6">
    <source>
        <dbReference type="ARBA" id="ARBA00022801"/>
    </source>
</evidence>
<evidence type="ECO:0000256" key="11">
    <source>
        <dbReference type="RuleBase" id="RU361274"/>
    </source>
</evidence>
<dbReference type="OrthoDB" id="4279at2"/>
<keyword evidence="7" id="KW-0862">Zinc</keyword>
<dbReference type="PATRIC" id="fig|869279.4.peg.1132"/>
<comment type="catalytic activity">
    <reaction evidence="10">
        <text>S-methyl-5'-thioadenosine + phosphate = 5-(methylsulfanyl)-alpha-D-ribose 1-phosphate + adenine</text>
        <dbReference type="Rhea" id="RHEA:11852"/>
        <dbReference type="ChEBI" id="CHEBI:16708"/>
        <dbReference type="ChEBI" id="CHEBI:17509"/>
        <dbReference type="ChEBI" id="CHEBI:43474"/>
        <dbReference type="ChEBI" id="CHEBI:58533"/>
        <dbReference type="EC" id="2.4.2.28"/>
    </reaction>
    <physiologicalReaction direction="left-to-right" evidence="10">
        <dbReference type="Rhea" id="RHEA:11853"/>
    </physiologicalReaction>
</comment>
<dbReference type="PANTHER" id="PTHR30616:SF2">
    <property type="entry name" value="PURINE NUCLEOSIDE PHOSPHORYLASE LACC1"/>
    <property type="match status" value="1"/>
</dbReference>
<dbReference type="Pfam" id="PF02578">
    <property type="entry name" value="Cu-oxidase_4"/>
    <property type="match status" value="1"/>
</dbReference>
<comment type="catalytic activity">
    <reaction evidence="9">
        <text>adenosine + phosphate = alpha-D-ribose 1-phosphate + adenine</text>
        <dbReference type="Rhea" id="RHEA:27642"/>
        <dbReference type="ChEBI" id="CHEBI:16335"/>
        <dbReference type="ChEBI" id="CHEBI:16708"/>
        <dbReference type="ChEBI" id="CHEBI:43474"/>
        <dbReference type="ChEBI" id="CHEBI:57720"/>
        <dbReference type="EC" id="2.4.2.1"/>
    </reaction>
    <physiologicalReaction direction="left-to-right" evidence="9">
        <dbReference type="Rhea" id="RHEA:27643"/>
    </physiologicalReaction>
</comment>
<gene>
    <name evidence="12" type="ORF">SE15_05625</name>
</gene>
<evidence type="ECO:0000313" key="12">
    <source>
        <dbReference type="EMBL" id="KPL84557.1"/>
    </source>
</evidence>
<accession>A0A0P6XY42</accession>
<comment type="catalytic activity">
    <reaction evidence="1">
        <text>inosine + phosphate = alpha-D-ribose 1-phosphate + hypoxanthine</text>
        <dbReference type="Rhea" id="RHEA:27646"/>
        <dbReference type="ChEBI" id="CHEBI:17368"/>
        <dbReference type="ChEBI" id="CHEBI:17596"/>
        <dbReference type="ChEBI" id="CHEBI:43474"/>
        <dbReference type="ChEBI" id="CHEBI:57720"/>
        <dbReference type="EC" id="2.4.2.1"/>
    </reaction>
    <physiologicalReaction direction="left-to-right" evidence="1">
        <dbReference type="Rhea" id="RHEA:27647"/>
    </physiologicalReaction>
</comment>
<keyword evidence="13" id="KW-1185">Reference proteome</keyword>
<dbReference type="Proteomes" id="UP000050544">
    <property type="component" value="Unassembled WGS sequence"/>
</dbReference>
<evidence type="ECO:0000256" key="10">
    <source>
        <dbReference type="ARBA" id="ARBA00049893"/>
    </source>
</evidence>
<dbReference type="CDD" id="cd16833">
    <property type="entry name" value="YfiH"/>
    <property type="match status" value="1"/>
</dbReference>
<comment type="catalytic activity">
    <reaction evidence="8">
        <text>adenosine + H2O + H(+) = inosine + NH4(+)</text>
        <dbReference type="Rhea" id="RHEA:24408"/>
        <dbReference type="ChEBI" id="CHEBI:15377"/>
        <dbReference type="ChEBI" id="CHEBI:15378"/>
        <dbReference type="ChEBI" id="CHEBI:16335"/>
        <dbReference type="ChEBI" id="CHEBI:17596"/>
        <dbReference type="ChEBI" id="CHEBI:28938"/>
        <dbReference type="EC" id="3.5.4.4"/>
    </reaction>
    <physiologicalReaction direction="left-to-right" evidence="8">
        <dbReference type="Rhea" id="RHEA:24409"/>
    </physiologicalReaction>
</comment>
<dbReference type="InterPro" id="IPR003730">
    <property type="entry name" value="Cu_polyphenol_OxRdtase"/>
</dbReference>
<dbReference type="PANTHER" id="PTHR30616">
    <property type="entry name" value="UNCHARACTERIZED PROTEIN YFIH"/>
    <property type="match status" value="1"/>
</dbReference>
<dbReference type="GO" id="GO:0017061">
    <property type="term" value="F:S-methyl-5-thioadenosine phosphorylase activity"/>
    <property type="evidence" value="ECO:0007669"/>
    <property type="project" value="UniProtKB-EC"/>
</dbReference>
<evidence type="ECO:0000256" key="4">
    <source>
        <dbReference type="ARBA" id="ARBA00022679"/>
    </source>
</evidence>
<dbReference type="Gene3D" id="3.60.140.10">
    <property type="entry name" value="CNF1/YfiH-like putative cysteine hydrolases"/>
    <property type="match status" value="1"/>
</dbReference>
<comment type="function">
    <text evidence="2">Purine nucleoside enzyme that catalyzes the phosphorolysis of adenosine and inosine nucleosides, yielding D-ribose 1-phosphate and the respective free bases, adenine and hypoxanthine. Also catalyzes the phosphorolysis of S-methyl-5'-thioadenosine into adenine and S-methyl-5-thio-alpha-D-ribose 1-phosphate. Also has adenosine deaminase activity.</text>
</comment>
<name>A0A0P6XY42_9CHLR</name>
<proteinExistence type="inferred from homology"/>
<dbReference type="AlphaFoldDB" id="A0A0P6XY42"/>
<dbReference type="GO" id="GO:0016787">
    <property type="term" value="F:hydrolase activity"/>
    <property type="evidence" value="ECO:0007669"/>
    <property type="project" value="UniProtKB-KW"/>
</dbReference>
<dbReference type="EMBL" id="LGKO01000002">
    <property type="protein sequence ID" value="KPL84557.1"/>
    <property type="molecule type" value="Genomic_DNA"/>
</dbReference>
<dbReference type="NCBIfam" id="TIGR00726">
    <property type="entry name" value="peptidoglycan editing factor PgeF"/>
    <property type="match status" value="1"/>
</dbReference>
<dbReference type="GO" id="GO:0005507">
    <property type="term" value="F:copper ion binding"/>
    <property type="evidence" value="ECO:0007669"/>
    <property type="project" value="TreeGrafter"/>
</dbReference>
<dbReference type="InterPro" id="IPR038371">
    <property type="entry name" value="Cu_polyphenol_OxRdtase_sf"/>
</dbReference>
<keyword evidence="4" id="KW-0808">Transferase</keyword>
<evidence type="ECO:0000256" key="1">
    <source>
        <dbReference type="ARBA" id="ARBA00000553"/>
    </source>
</evidence>
<evidence type="ECO:0000256" key="8">
    <source>
        <dbReference type="ARBA" id="ARBA00047989"/>
    </source>
</evidence>
<evidence type="ECO:0000256" key="2">
    <source>
        <dbReference type="ARBA" id="ARBA00003215"/>
    </source>
</evidence>
<comment type="caution">
    <text evidence="12">The sequence shown here is derived from an EMBL/GenBank/DDBJ whole genome shotgun (WGS) entry which is preliminary data.</text>
</comment>
<evidence type="ECO:0000313" key="13">
    <source>
        <dbReference type="Proteomes" id="UP000050544"/>
    </source>
</evidence>
<evidence type="ECO:0000256" key="9">
    <source>
        <dbReference type="ARBA" id="ARBA00048968"/>
    </source>
</evidence>
<dbReference type="SUPFAM" id="SSF64438">
    <property type="entry name" value="CNF1/YfiH-like putative cysteine hydrolases"/>
    <property type="match status" value="1"/>
</dbReference>
<dbReference type="InterPro" id="IPR011324">
    <property type="entry name" value="Cytotoxic_necrot_fac-like_cat"/>
</dbReference>
<protein>
    <recommendedName>
        <fullName evidence="11">Purine nucleoside phosphorylase</fullName>
    </recommendedName>
</protein>
<keyword evidence="5" id="KW-0479">Metal-binding</keyword>
<evidence type="ECO:0000256" key="3">
    <source>
        <dbReference type="ARBA" id="ARBA00007353"/>
    </source>
</evidence>
<dbReference type="RefSeq" id="WP_054521099.1">
    <property type="nucleotide sequence ID" value="NZ_LGKO01000002.1"/>
</dbReference>
<keyword evidence="6" id="KW-0378">Hydrolase</keyword>
<evidence type="ECO:0000256" key="7">
    <source>
        <dbReference type="ARBA" id="ARBA00022833"/>
    </source>
</evidence>
<dbReference type="STRING" id="869279.SE15_05625"/>
<evidence type="ECO:0000256" key="5">
    <source>
        <dbReference type="ARBA" id="ARBA00022723"/>
    </source>
</evidence>
<sequence length="261" mass="29189">MGFVQRNGLVFYQFDLFPTESVIHGVFTRLGGVSPAPWDSLNLGGNLGDVRENIIENRRRIFEAVHREVETIFDVWQVHSDIVISTDRPRPLDAPHVKADAILTNRSEVTLFMRFADCVPVLLYEPNHKVVGLVHAGWKGTVQAIVFKTVAAMQEIYGCRAGDIMAAIGPSIGPDHYMIGSEVVQLVEQSFGERSREVLIYQDGRAYLNLWEANRLWLNQAGVTQVEVAGLCTACDLRHWYSHRGEAGRTGRFGALIALRS</sequence>
<organism evidence="12 13">
    <name type="scientific">Thermanaerothrix daxensis</name>
    <dbReference type="NCBI Taxonomy" id="869279"/>
    <lineage>
        <taxon>Bacteria</taxon>
        <taxon>Bacillati</taxon>
        <taxon>Chloroflexota</taxon>
        <taxon>Anaerolineae</taxon>
        <taxon>Anaerolineales</taxon>
        <taxon>Anaerolineaceae</taxon>
        <taxon>Thermanaerothrix</taxon>
    </lineage>
</organism>
<reference evidence="12 13" key="1">
    <citation type="submission" date="2015-07" db="EMBL/GenBank/DDBJ databases">
        <title>Whole genome sequence of Thermanaerothrix daxensis DSM 23592.</title>
        <authorList>
            <person name="Hemp J."/>
            <person name="Ward L.M."/>
            <person name="Pace L.A."/>
            <person name="Fischer W.W."/>
        </authorList>
    </citation>
    <scope>NUCLEOTIDE SEQUENCE [LARGE SCALE GENOMIC DNA]</scope>
    <source>
        <strain evidence="12 13">GNS-1</strain>
    </source>
</reference>
<comment type="similarity">
    <text evidence="3 11">Belongs to the purine nucleoside phosphorylase YfiH/LACC1 family.</text>
</comment>